<organism evidence="2 3">
    <name type="scientific">Scylla paramamosain</name>
    <name type="common">Mud crab</name>
    <dbReference type="NCBI Taxonomy" id="85552"/>
    <lineage>
        <taxon>Eukaryota</taxon>
        <taxon>Metazoa</taxon>
        <taxon>Ecdysozoa</taxon>
        <taxon>Arthropoda</taxon>
        <taxon>Crustacea</taxon>
        <taxon>Multicrustacea</taxon>
        <taxon>Malacostraca</taxon>
        <taxon>Eumalacostraca</taxon>
        <taxon>Eucarida</taxon>
        <taxon>Decapoda</taxon>
        <taxon>Pleocyemata</taxon>
        <taxon>Brachyura</taxon>
        <taxon>Eubrachyura</taxon>
        <taxon>Portunoidea</taxon>
        <taxon>Portunidae</taxon>
        <taxon>Portuninae</taxon>
        <taxon>Scylla</taxon>
    </lineage>
</organism>
<proteinExistence type="predicted"/>
<protein>
    <submittedName>
        <fullName evidence="2">Uncharacterized protein</fullName>
    </submittedName>
</protein>
<keyword evidence="3" id="KW-1185">Reference proteome</keyword>
<dbReference type="Proteomes" id="UP001487740">
    <property type="component" value="Unassembled WGS sequence"/>
</dbReference>
<accession>A0AAW0UQS8</accession>
<reference evidence="2 3" key="1">
    <citation type="submission" date="2023-03" db="EMBL/GenBank/DDBJ databases">
        <title>High-quality genome of Scylla paramamosain provides insights in environmental adaptation.</title>
        <authorList>
            <person name="Zhang L."/>
        </authorList>
    </citation>
    <scope>NUCLEOTIDE SEQUENCE [LARGE SCALE GENOMIC DNA]</scope>
    <source>
        <strain evidence="2">LZ_2023a</strain>
        <tissue evidence="2">Muscle</tissue>
    </source>
</reference>
<feature type="region of interest" description="Disordered" evidence="1">
    <location>
        <begin position="35"/>
        <end position="116"/>
    </location>
</feature>
<comment type="caution">
    <text evidence="2">The sequence shown here is derived from an EMBL/GenBank/DDBJ whole genome shotgun (WGS) entry which is preliminary data.</text>
</comment>
<name>A0AAW0UQS8_SCYPA</name>
<evidence type="ECO:0000313" key="2">
    <source>
        <dbReference type="EMBL" id="KAK8401361.1"/>
    </source>
</evidence>
<feature type="compositionally biased region" description="Basic and acidic residues" evidence="1">
    <location>
        <begin position="68"/>
        <end position="116"/>
    </location>
</feature>
<dbReference type="EMBL" id="JARAKH010000009">
    <property type="protein sequence ID" value="KAK8401361.1"/>
    <property type="molecule type" value="Genomic_DNA"/>
</dbReference>
<evidence type="ECO:0000256" key="1">
    <source>
        <dbReference type="SAM" id="MobiDB-lite"/>
    </source>
</evidence>
<dbReference type="AlphaFoldDB" id="A0AAW0UQS8"/>
<gene>
    <name evidence="2" type="ORF">O3P69_002848</name>
</gene>
<sequence>MPGNLYLCPGPNTDLDYDLAIEQARSIFGRMYPGEEFLPRAPDPEEIAFDNQGTEPKQGDTFEGDDSAEGKGDGVEGQGKEAEKTEQVLEVKEQTEKEQEKEEIAKEQGESEEVKE</sequence>
<evidence type="ECO:0000313" key="3">
    <source>
        <dbReference type="Proteomes" id="UP001487740"/>
    </source>
</evidence>